<feature type="transmembrane region" description="Helical" evidence="11">
    <location>
        <begin position="162"/>
        <end position="184"/>
    </location>
</feature>
<keyword evidence="9 10" id="KW-0131">Cell cycle</keyword>
<dbReference type="Gene3D" id="3.30.70.3040">
    <property type="match status" value="1"/>
</dbReference>
<proteinExistence type="inferred from homology"/>
<keyword evidence="6 11" id="KW-0812">Transmembrane</keyword>
<feature type="domain" description="FtsX extracellular" evidence="13">
    <location>
        <begin position="51"/>
        <end position="142"/>
    </location>
</feature>
<accession>A0A1F7HD64</accession>
<feature type="transmembrane region" description="Helical" evidence="11">
    <location>
        <begin position="215"/>
        <end position="236"/>
    </location>
</feature>
<organism evidence="14 15">
    <name type="scientific">Candidatus Roizmanbacteria bacterium RIFCSPHIGHO2_02_FULL_40_9</name>
    <dbReference type="NCBI Taxonomy" id="1802042"/>
    <lineage>
        <taxon>Bacteria</taxon>
        <taxon>Candidatus Roizmaniibacteriota</taxon>
    </lineage>
</organism>
<dbReference type="Proteomes" id="UP000177027">
    <property type="component" value="Unassembled WGS sequence"/>
</dbReference>
<evidence type="ECO:0000256" key="3">
    <source>
        <dbReference type="ARBA" id="ARBA00021907"/>
    </source>
</evidence>
<evidence type="ECO:0000259" key="13">
    <source>
        <dbReference type="Pfam" id="PF18075"/>
    </source>
</evidence>
<reference evidence="14 15" key="1">
    <citation type="journal article" date="2016" name="Nat. Commun.">
        <title>Thousands of microbial genomes shed light on interconnected biogeochemical processes in an aquifer system.</title>
        <authorList>
            <person name="Anantharaman K."/>
            <person name="Brown C.T."/>
            <person name="Hug L.A."/>
            <person name="Sharon I."/>
            <person name="Castelle C.J."/>
            <person name="Probst A.J."/>
            <person name="Thomas B.C."/>
            <person name="Singh A."/>
            <person name="Wilkins M.J."/>
            <person name="Karaoz U."/>
            <person name="Brodie E.L."/>
            <person name="Williams K.H."/>
            <person name="Hubbard S.S."/>
            <person name="Banfield J.F."/>
        </authorList>
    </citation>
    <scope>NUCLEOTIDE SEQUENCE [LARGE SCALE GENOMIC DNA]</scope>
</reference>
<feature type="transmembrane region" description="Helical" evidence="11">
    <location>
        <begin position="269"/>
        <end position="292"/>
    </location>
</feature>
<evidence type="ECO:0000256" key="8">
    <source>
        <dbReference type="ARBA" id="ARBA00023136"/>
    </source>
</evidence>
<evidence type="ECO:0000256" key="11">
    <source>
        <dbReference type="SAM" id="Phobius"/>
    </source>
</evidence>
<evidence type="ECO:0000256" key="1">
    <source>
        <dbReference type="ARBA" id="ARBA00004651"/>
    </source>
</evidence>
<evidence type="ECO:0000256" key="9">
    <source>
        <dbReference type="ARBA" id="ARBA00023306"/>
    </source>
</evidence>
<dbReference type="PIRSF" id="PIRSF003097">
    <property type="entry name" value="FtsX"/>
    <property type="match status" value="1"/>
</dbReference>
<name>A0A1F7HD64_9BACT</name>
<evidence type="ECO:0000256" key="4">
    <source>
        <dbReference type="ARBA" id="ARBA00022475"/>
    </source>
</evidence>
<protein>
    <recommendedName>
        <fullName evidence="3 10">Cell division protein FtsX</fullName>
    </recommendedName>
</protein>
<evidence type="ECO:0000256" key="10">
    <source>
        <dbReference type="PIRNR" id="PIRNR003097"/>
    </source>
</evidence>
<feature type="transmembrane region" description="Helical" evidence="11">
    <location>
        <begin position="21"/>
        <end position="43"/>
    </location>
</feature>
<dbReference type="InterPro" id="IPR040690">
    <property type="entry name" value="FtsX_ECD"/>
</dbReference>
<evidence type="ECO:0000259" key="12">
    <source>
        <dbReference type="Pfam" id="PF02687"/>
    </source>
</evidence>
<dbReference type="InterPro" id="IPR003838">
    <property type="entry name" value="ABC3_permease_C"/>
</dbReference>
<sequence>MKDILTSIKRTPYQSLGSFMILFFTLFLSLFFFTMTSFFYGVLSYVETRPQVIAYFNVDSKEKDILQIKTNIEKTGKTTSVNYVSQKNALKIYKELNKDNPLLLEMVSENILPASIEVFAKKPIYLKEIAEFLKHQKNIDEVNYQKDIVDRLVILTTILRRVSIGILAFLILISIIVLLTTAAFKISVKREEIEVLQLIGASQGYVRKPFILEGLFFGFTSGTTAFLIFYGLFAYFNPFLSSYLSGIPRLSFYNLTGYNLYVFPPSLEYIIFSYLITVIFGMFIGFIGNHLATSKYIK</sequence>
<keyword evidence="5 10" id="KW-0132">Cell division</keyword>
<keyword evidence="8 10" id="KW-0472">Membrane</keyword>
<comment type="similarity">
    <text evidence="2 10">Belongs to the ABC-4 integral membrane protein family. FtsX subfamily.</text>
</comment>
<evidence type="ECO:0000256" key="6">
    <source>
        <dbReference type="ARBA" id="ARBA00022692"/>
    </source>
</evidence>
<evidence type="ECO:0000313" key="14">
    <source>
        <dbReference type="EMBL" id="OGK29199.1"/>
    </source>
</evidence>
<evidence type="ECO:0000256" key="2">
    <source>
        <dbReference type="ARBA" id="ARBA00007379"/>
    </source>
</evidence>
<evidence type="ECO:0000313" key="15">
    <source>
        <dbReference type="Proteomes" id="UP000177027"/>
    </source>
</evidence>
<dbReference type="GO" id="GO:0051301">
    <property type="term" value="P:cell division"/>
    <property type="evidence" value="ECO:0007669"/>
    <property type="project" value="UniProtKB-KW"/>
</dbReference>
<dbReference type="AlphaFoldDB" id="A0A1F7HD64"/>
<comment type="caution">
    <text evidence="14">The sequence shown here is derived from an EMBL/GenBank/DDBJ whole genome shotgun (WGS) entry which is preliminary data.</text>
</comment>
<dbReference type="EMBL" id="MFZS01000014">
    <property type="protein sequence ID" value="OGK29199.1"/>
    <property type="molecule type" value="Genomic_DNA"/>
</dbReference>
<dbReference type="GO" id="GO:0005886">
    <property type="term" value="C:plasma membrane"/>
    <property type="evidence" value="ECO:0007669"/>
    <property type="project" value="UniProtKB-SubCell"/>
</dbReference>
<gene>
    <name evidence="14" type="ORF">A3D06_01085</name>
</gene>
<keyword evidence="4 10" id="KW-1003">Cell membrane</keyword>
<keyword evidence="7 11" id="KW-1133">Transmembrane helix</keyword>
<evidence type="ECO:0000256" key="7">
    <source>
        <dbReference type="ARBA" id="ARBA00022989"/>
    </source>
</evidence>
<dbReference type="PANTHER" id="PTHR47755">
    <property type="entry name" value="CELL DIVISION PROTEIN FTSX"/>
    <property type="match status" value="1"/>
</dbReference>
<comment type="subcellular location">
    <subcellularLocation>
        <location evidence="1">Cell membrane</location>
        <topology evidence="1">Multi-pass membrane protein</topology>
    </subcellularLocation>
</comment>
<feature type="domain" description="ABC3 transporter permease C-terminal" evidence="12">
    <location>
        <begin position="166"/>
        <end position="296"/>
    </location>
</feature>
<dbReference type="Pfam" id="PF18075">
    <property type="entry name" value="FtsX_ECD"/>
    <property type="match status" value="1"/>
</dbReference>
<dbReference type="Pfam" id="PF02687">
    <property type="entry name" value="FtsX"/>
    <property type="match status" value="1"/>
</dbReference>
<evidence type="ECO:0000256" key="5">
    <source>
        <dbReference type="ARBA" id="ARBA00022618"/>
    </source>
</evidence>
<dbReference type="InterPro" id="IPR004513">
    <property type="entry name" value="FtsX"/>
</dbReference>
<dbReference type="PANTHER" id="PTHR47755:SF1">
    <property type="entry name" value="CELL DIVISION PROTEIN FTSX"/>
    <property type="match status" value="1"/>
</dbReference>